<dbReference type="InterPro" id="IPR050099">
    <property type="entry name" value="SIS_GmhA/DiaA_subfam"/>
</dbReference>
<dbReference type="InterPro" id="IPR046348">
    <property type="entry name" value="SIS_dom_sf"/>
</dbReference>
<dbReference type="PANTHER" id="PTHR30390">
    <property type="entry name" value="SEDOHEPTULOSE 7-PHOSPHATE ISOMERASE / DNAA INITIATOR-ASSOCIATING FACTOR FOR REPLICATION INITIATION"/>
    <property type="match status" value="1"/>
</dbReference>
<dbReference type="PROSITE" id="PS51464">
    <property type="entry name" value="SIS"/>
    <property type="match status" value="1"/>
</dbReference>
<organism evidence="2">
    <name type="scientific">uncultured Nocardioidaceae bacterium</name>
    <dbReference type="NCBI Taxonomy" id="253824"/>
    <lineage>
        <taxon>Bacteria</taxon>
        <taxon>Bacillati</taxon>
        <taxon>Actinomycetota</taxon>
        <taxon>Actinomycetes</taxon>
        <taxon>Propionibacteriales</taxon>
        <taxon>Nocardioidaceae</taxon>
        <taxon>environmental samples</taxon>
    </lineage>
</organism>
<gene>
    <name evidence="2" type="ORF">AVDCRST_MAG36-2802</name>
</gene>
<dbReference type="GO" id="GO:0016853">
    <property type="term" value="F:isomerase activity"/>
    <property type="evidence" value="ECO:0007669"/>
    <property type="project" value="UniProtKB-KW"/>
</dbReference>
<dbReference type="Gene3D" id="3.40.50.10490">
    <property type="entry name" value="Glucose-6-phosphate isomerase like protein, domain 1"/>
    <property type="match status" value="1"/>
</dbReference>
<dbReference type="GO" id="GO:1901135">
    <property type="term" value="P:carbohydrate derivative metabolic process"/>
    <property type="evidence" value="ECO:0007669"/>
    <property type="project" value="InterPro"/>
</dbReference>
<keyword evidence="2" id="KW-0413">Isomerase</keyword>
<dbReference type="AlphaFoldDB" id="A0A6J4MPR3"/>
<name>A0A6J4MPR3_9ACTN</name>
<dbReference type="GO" id="GO:0097367">
    <property type="term" value="F:carbohydrate derivative binding"/>
    <property type="evidence" value="ECO:0007669"/>
    <property type="project" value="InterPro"/>
</dbReference>
<accession>A0A6J4MPR3</accession>
<dbReference type="InterPro" id="IPR035461">
    <property type="entry name" value="GmhA/DiaA"/>
</dbReference>
<dbReference type="SUPFAM" id="SSF53697">
    <property type="entry name" value="SIS domain"/>
    <property type="match status" value="1"/>
</dbReference>
<protein>
    <submittedName>
        <fullName evidence="2">Phosphoheptose isomerase</fullName>
        <ecNumber evidence="2">5.3.1.-</ecNumber>
    </submittedName>
</protein>
<evidence type="ECO:0000313" key="2">
    <source>
        <dbReference type="EMBL" id="CAA9363043.1"/>
    </source>
</evidence>
<feature type="domain" description="SIS" evidence="1">
    <location>
        <begin position="44"/>
        <end position="199"/>
    </location>
</feature>
<dbReference type="EMBL" id="CADCUH010000182">
    <property type="protein sequence ID" value="CAA9363043.1"/>
    <property type="molecule type" value="Genomic_DNA"/>
</dbReference>
<dbReference type="Pfam" id="PF13580">
    <property type="entry name" value="SIS_2"/>
    <property type="match status" value="1"/>
</dbReference>
<reference evidence="2" key="1">
    <citation type="submission" date="2020-02" db="EMBL/GenBank/DDBJ databases">
        <authorList>
            <person name="Meier V. D."/>
        </authorList>
    </citation>
    <scope>NUCLEOTIDE SEQUENCE</scope>
    <source>
        <strain evidence="2">AVDCRST_MAG36</strain>
    </source>
</reference>
<evidence type="ECO:0000259" key="1">
    <source>
        <dbReference type="PROSITE" id="PS51464"/>
    </source>
</evidence>
<dbReference type="InterPro" id="IPR001347">
    <property type="entry name" value="SIS_dom"/>
</dbReference>
<dbReference type="CDD" id="cd05006">
    <property type="entry name" value="SIS_GmhA"/>
    <property type="match status" value="1"/>
</dbReference>
<dbReference type="EC" id="5.3.1.-" evidence="2"/>
<dbReference type="PANTHER" id="PTHR30390:SF6">
    <property type="entry name" value="DNAA INITIATOR-ASSOCIATING PROTEIN DIAA"/>
    <property type="match status" value="1"/>
</dbReference>
<sequence length="205" mass="21487">MTAPTSDREVCTTPCARDHLDELVTAARAFGPGVDLADRWGTRLAAVLDAGGRLLAAGNGGSAAQAQHLTAELVGRYRDDRPPFSAICLTAETSSLTAIANDYPPEELFARQVEAHGRPGDVLVLMSTSGRSPNIVAAAERGRRVGMQVWCFTGPGPNPLSQAADEALYVDATYTATVQELHLVGLHVLCAGLDRELGVIPAAVA</sequence>
<proteinExistence type="predicted"/>